<accession>A0A7G9R256</accession>
<evidence type="ECO:0000313" key="5">
    <source>
        <dbReference type="Proteomes" id="UP000515976"/>
    </source>
</evidence>
<gene>
    <name evidence="4" type="ORF">H9L10_00750</name>
</gene>
<proteinExistence type="predicted"/>
<evidence type="ECO:0000256" key="1">
    <source>
        <dbReference type="ARBA" id="ARBA00001946"/>
    </source>
</evidence>
<keyword evidence="5" id="KW-1185">Reference proteome</keyword>
<dbReference type="PANTHER" id="PTHR43046:SF14">
    <property type="entry name" value="MUTT_NUDIX FAMILY PROTEIN"/>
    <property type="match status" value="1"/>
</dbReference>
<reference evidence="4 5" key="1">
    <citation type="submission" date="2020-08" db="EMBL/GenBank/DDBJ databases">
        <title>Genome sequence of Phycicoccus endophyticus JCM 31784T.</title>
        <authorList>
            <person name="Hyun D.-W."/>
            <person name="Bae J.-W."/>
        </authorList>
    </citation>
    <scope>NUCLEOTIDE SEQUENCE [LARGE SCALE GENOMIC DNA]</scope>
    <source>
        <strain evidence="4 5">JCM 31784</strain>
    </source>
</reference>
<keyword evidence="2" id="KW-0378">Hydrolase</keyword>
<dbReference type="PROSITE" id="PS51462">
    <property type="entry name" value="NUDIX"/>
    <property type="match status" value="1"/>
</dbReference>
<dbReference type="Proteomes" id="UP000515976">
    <property type="component" value="Chromosome"/>
</dbReference>
<sequence length="257" mass="28629">MAILVDPPAVEAYGRRWSHLVSDASLEELHAFAQGCGLPRQAFEGDHYDVPEERYPSVVAAGARPVSARELLAALLSSGLRIRKRRGDKGVARVLGVGFPDGTRADVDLIRSPREVPPARVFAAMTFVRDAAGHHLVVHSVRRDQWGPPGGWREPPETVRENAVRELREETGLVVDVGELRPVGYERFHHRGDGRWRPGQDLMQLYTVHLRAERPPLLPGAADVDGRRWVTWPQLRTLCGEDFYWPVLEATLSPPAG</sequence>
<dbReference type="PANTHER" id="PTHR43046">
    <property type="entry name" value="GDP-MANNOSE MANNOSYL HYDROLASE"/>
    <property type="match status" value="1"/>
</dbReference>
<dbReference type="InterPro" id="IPR025109">
    <property type="entry name" value="DUF4031"/>
</dbReference>
<dbReference type="EMBL" id="CP060712">
    <property type="protein sequence ID" value="QNN49681.1"/>
    <property type="molecule type" value="Genomic_DNA"/>
</dbReference>
<dbReference type="InterPro" id="IPR000086">
    <property type="entry name" value="NUDIX_hydrolase_dom"/>
</dbReference>
<dbReference type="Pfam" id="PF00293">
    <property type="entry name" value="NUDIX"/>
    <property type="match status" value="1"/>
</dbReference>
<dbReference type="GO" id="GO:0016787">
    <property type="term" value="F:hydrolase activity"/>
    <property type="evidence" value="ECO:0007669"/>
    <property type="project" value="UniProtKB-KW"/>
</dbReference>
<dbReference type="RefSeq" id="WP_166101698.1">
    <property type="nucleotide sequence ID" value="NZ_BMMY01000004.1"/>
</dbReference>
<name>A0A7G9R256_9MICO</name>
<dbReference type="KEGG" id="pei:H9L10_00750"/>
<dbReference type="Pfam" id="PF13223">
    <property type="entry name" value="DUF4031"/>
    <property type="match status" value="1"/>
</dbReference>
<dbReference type="InterPro" id="IPR015797">
    <property type="entry name" value="NUDIX_hydrolase-like_dom_sf"/>
</dbReference>
<evidence type="ECO:0000313" key="4">
    <source>
        <dbReference type="EMBL" id="QNN49681.1"/>
    </source>
</evidence>
<dbReference type="SUPFAM" id="SSF55811">
    <property type="entry name" value="Nudix"/>
    <property type="match status" value="1"/>
</dbReference>
<evidence type="ECO:0000259" key="3">
    <source>
        <dbReference type="PROSITE" id="PS51462"/>
    </source>
</evidence>
<dbReference type="Gene3D" id="3.90.79.10">
    <property type="entry name" value="Nucleoside Triphosphate Pyrophosphohydrolase"/>
    <property type="match status" value="1"/>
</dbReference>
<evidence type="ECO:0000256" key="2">
    <source>
        <dbReference type="ARBA" id="ARBA00022801"/>
    </source>
</evidence>
<comment type="cofactor">
    <cofactor evidence="1">
        <name>Mg(2+)</name>
        <dbReference type="ChEBI" id="CHEBI:18420"/>
    </cofactor>
</comment>
<dbReference type="AlphaFoldDB" id="A0A7G9R256"/>
<dbReference type="CDD" id="cd02883">
    <property type="entry name" value="NUDIX_Hydrolase"/>
    <property type="match status" value="1"/>
</dbReference>
<protein>
    <submittedName>
        <fullName evidence="4">DUF4031 domain-containing protein</fullName>
    </submittedName>
</protein>
<feature type="domain" description="Nudix hydrolase" evidence="3">
    <location>
        <begin position="117"/>
        <end position="252"/>
    </location>
</feature>
<organism evidence="4 5">
    <name type="scientific">Phycicoccus endophyticus</name>
    <dbReference type="NCBI Taxonomy" id="1690220"/>
    <lineage>
        <taxon>Bacteria</taxon>
        <taxon>Bacillati</taxon>
        <taxon>Actinomycetota</taxon>
        <taxon>Actinomycetes</taxon>
        <taxon>Micrococcales</taxon>
        <taxon>Intrasporangiaceae</taxon>
        <taxon>Phycicoccus</taxon>
    </lineage>
</organism>